<reference evidence="2" key="2">
    <citation type="journal article" date="2015" name="Data Brief">
        <title>Shoot transcriptome of the giant reed, Arundo donax.</title>
        <authorList>
            <person name="Barrero R.A."/>
            <person name="Guerrero F.D."/>
            <person name="Moolhuijzen P."/>
            <person name="Goolsby J.A."/>
            <person name="Tidwell J."/>
            <person name="Bellgard S.E."/>
            <person name="Bellgard M.I."/>
        </authorList>
    </citation>
    <scope>NUCLEOTIDE SEQUENCE</scope>
    <source>
        <tissue evidence="2">Shoot tissue taken approximately 20 cm above the soil surface</tissue>
    </source>
</reference>
<accession>A0A0A9FT47</accession>
<dbReference type="EMBL" id="GBRH01183482">
    <property type="protein sequence ID" value="JAE14414.1"/>
    <property type="molecule type" value="Transcribed_RNA"/>
</dbReference>
<feature type="region of interest" description="Disordered" evidence="1">
    <location>
        <begin position="1"/>
        <end position="24"/>
    </location>
</feature>
<protein>
    <submittedName>
        <fullName evidence="2">Uncharacterized protein</fullName>
    </submittedName>
</protein>
<reference evidence="2" key="1">
    <citation type="submission" date="2014-09" db="EMBL/GenBank/DDBJ databases">
        <authorList>
            <person name="Magalhaes I.L.F."/>
            <person name="Oliveira U."/>
            <person name="Santos F.R."/>
            <person name="Vidigal T.H.D.A."/>
            <person name="Brescovit A.D."/>
            <person name="Santos A.J."/>
        </authorList>
    </citation>
    <scope>NUCLEOTIDE SEQUENCE</scope>
    <source>
        <tissue evidence="2">Shoot tissue taken approximately 20 cm above the soil surface</tissue>
    </source>
</reference>
<proteinExistence type="predicted"/>
<feature type="compositionally biased region" description="Basic and acidic residues" evidence="1">
    <location>
        <begin position="1"/>
        <end position="16"/>
    </location>
</feature>
<sequence length="46" mass="5501">MRGVCKERPEGLEYHQRTSHGQRRVEVSYPHARTMTRLSRSYGFHL</sequence>
<organism evidence="2">
    <name type="scientific">Arundo donax</name>
    <name type="common">Giant reed</name>
    <name type="synonym">Donax arundinaceus</name>
    <dbReference type="NCBI Taxonomy" id="35708"/>
    <lineage>
        <taxon>Eukaryota</taxon>
        <taxon>Viridiplantae</taxon>
        <taxon>Streptophyta</taxon>
        <taxon>Embryophyta</taxon>
        <taxon>Tracheophyta</taxon>
        <taxon>Spermatophyta</taxon>
        <taxon>Magnoliopsida</taxon>
        <taxon>Liliopsida</taxon>
        <taxon>Poales</taxon>
        <taxon>Poaceae</taxon>
        <taxon>PACMAD clade</taxon>
        <taxon>Arundinoideae</taxon>
        <taxon>Arundineae</taxon>
        <taxon>Arundo</taxon>
    </lineage>
</organism>
<dbReference type="AlphaFoldDB" id="A0A0A9FT47"/>
<name>A0A0A9FT47_ARUDO</name>
<evidence type="ECO:0000313" key="2">
    <source>
        <dbReference type="EMBL" id="JAE14414.1"/>
    </source>
</evidence>
<evidence type="ECO:0000256" key="1">
    <source>
        <dbReference type="SAM" id="MobiDB-lite"/>
    </source>
</evidence>